<keyword evidence="4" id="KW-1185">Reference proteome</keyword>
<dbReference type="PROSITE" id="PS51406">
    <property type="entry name" value="FIBRINOGEN_C_2"/>
    <property type="match status" value="1"/>
</dbReference>
<organism evidence="3 4">
    <name type="scientific">Tegillarca granosa</name>
    <name type="common">Malaysian cockle</name>
    <name type="synonym">Anadara granosa</name>
    <dbReference type="NCBI Taxonomy" id="220873"/>
    <lineage>
        <taxon>Eukaryota</taxon>
        <taxon>Metazoa</taxon>
        <taxon>Spiralia</taxon>
        <taxon>Lophotrochozoa</taxon>
        <taxon>Mollusca</taxon>
        <taxon>Bivalvia</taxon>
        <taxon>Autobranchia</taxon>
        <taxon>Pteriomorphia</taxon>
        <taxon>Arcoida</taxon>
        <taxon>Arcoidea</taxon>
        <taxon>Arcidae</taxon>
        <taxon>Tegillarca</taxon>
    </lineage>
</organism>
<dbReference type="InterPro" id="IPR002181">
    <property type="entry name" value="Fibrinogen_a/b/g_C_dom"/>
</dbReference>
<feature type="transmembrane region" description="Helical" evidence="1">
    <location>
        <begin position="50"/>
        <end position="69"/>
    </location>
</feature>
<dbReference type="SUPFAM" id="SSF56496">
    <property type="entry name" value="Fibrinogen C-terminal domain-like"/>
    <property type="match status" value="1"/>
</dbReference>
<gene>
    <name evidence="3" type="ORF">KUTeg_004654</name>
</gene>
<name>A0ABQ9FKG3_TEGGR</name>
<accession>A0ABQ9FKG3</accession>
<dbReference type="InterPro" id="IPR050373">
    <property type="entry name" value="Fibrinogen_C-term_domain"/>
</dbReference>
<evidence type="ECO:0000313" key="4">
    <source>
        <dbReference type="Proteomes" id="UP001217089"/>
    </source>
</evidence>
<evidence type="ECO:0000259" key="2">
    <source>
        <dbReference type="PROSITE" id="PS51406"/>
    </source>
</evidence>
<reference evidence="3 4" key="1">
    <citation type="submission" date="2022-12" db="EMBL/GenBank/DDBJ databases">
        <title>Chromosome-level genome of Tegillarca granosa.</title>
        <authorList>
            <person name="Kim J."/>
        </authorList>
    </citation>
    <scope>NUCLEOTIDE SEQUENCE [LARGE SCALE GENOMIC DNA]</scope>
    <source>
        <strain evidence="3">Teg-2019</strain>
        <tissue evidence="3">Adductor muscle</tissue>
    </source>
</reference>
<evidence type="ECO:0000313" key="3">
    <source>
        <dbReference type="EMBL" id="KAJ8317797.1"/>
    </source>
</evidence>
<dbReference type="SMART" id="SM00186">
    <property type="entry name" value="FBG"/>
    <property type="match status" value="1"/>
</dbReference>
<dbReference type="EMBL" id="JARBDR010000230">
    <property type="protein sequence ID" value="KAJ8317797.1"/>
    <property type="molecule type" value="Genomic_DNA"/>
</dbReference>
<dbReference type="InterPro" id="IPR036056">
    <property type="entry name" value="Fibrinogen-like_C"/>
</dbReference>
<dbReference type="InterPro" id="IPR014716">
    <property type="entry name" value="Fibrinogen_a/b/g_C_1"/>
</dbReference>
<proteinExistence type="predicted"/>
<sequence length="307" mass="34394">MKGTVIEWNLHVAHLVCMGELRVEVGNSESSDEMAGSGNKSDPESGKSTIFLILTILGGAAGLAAAVWYPTAALVDELKLLVRHLENQTAIINSRSNKPVANQDGVHADLPRDCHDIQLLGASVSGLYKIYPNGIKNAVIQRRMDGSVDFFREWDEYQFGFGNLKTEFWFGLEYIHLITNQGWYELRVDMEDFEGEKKFAKYKLFHVDSRKTKFILSIGGYSGTSGDSLYSHNGMMFSTKDADNDIGPGNCAASFKGGFWYNNCHFANPNGEYLSGEHETLANGVNWHSWKGYKYSMKYIDMKIRPL</sequence>
<keyword evidence="1" id="KW-0472">Membrane</keyword>
<keyword evidence="1" id="KW-0812">Transmembrane</keyword>
<dbReference type="Pfam" id="PF00147">
    <property type="entry name" value="Fibrinogen_C"/>
    <property type="match status" value="1"/>
</dbReference>
<dbReference type="PANTHER" id="PTHR19143">
    <property type="entry name" value="FIBRINOGEN/TENASCIN/ANGIOPOEITIN"/>
    <property type="match status" value="1"/>
</dbReference>
<dbReference type="Gene3D" id="3.90.215.10">
    <property type="entry name" value="Gamma Fibrinogen, chain A, domain 1"/>
    <property type="match status" value="1"/>
</dbReference>
<comment type="caution">
    <text evidence="3">The sequence shown here is derived from an EMBL/GenBank/DDBJ whole genome shotgun (WGS) entry which is preliminary data.</text>
</comment>
<dbReference type="CDD" id="cd00087">
    <property type="entry name" value="FReD"/>
    <property type="match status" value="1"/>
</dbReference>
<feature type="domain" description="Fibrinogen C-terminal" evidence="2">
    <location>
        <begin position="105"/>
        <end position="307"/>
    </location>
</feature>
<evidence type="ECO:0000256" key="1">
    <source>
        <dbReference type="SAM" id="Phobius"/>
    </source>
</evidence>
<protein>
    <recommendedName>
        <fullName evidence="2">Fibrinogen C-terminal domain-containing protein</fullName>
    </recommendedName>
</protein>
<dbReference type="PANTHER" id="PTHR19143:SF458">
    <property type="entry name" value="FIBRINOGEN C-TERMINAL DOMAIN-CONTAINING PROTEIN-RELATED"/>
    <property type="match status" value="1"/>
</dbReference>
<keyword evidence="1" id="KW-1133">Transmembrane helix</keyword>
<dbReference type="Proteomes" id="UP001217089">
    <property type="component" value="Unassembled WGS sequence"/>
</dbReference>